<dbReference type="OrthoDB" id="6763215at2759"/>
<dbReference type="Proteomes" id="UP001153636">
    <property type="component" value="Chromosome 19"/>
</dbReference>
<gene>
    <name evidence="2" type="ORF">PSYICH_LOCUS6192</name>
</gene>
<keyword evidence="3" id="KW-1185">Reference proteome</keyword>
<dbReference type="EMBL" id="OV651831">
    <property type="protein sequence ID" value="CAH1105493.1"/>
    <property type="molecule type" value="Genomic_DNA"/>
</dbReference>
<keyword evidence="1" id="KW-0732">Signal</keyword>
<feature type="signal peptide" evidence="1">
    <location>
        <begin position="1"/>
        <end position="20"/>
    </location>
</feature>
<dbReference type="AlphaFoldDB" id="A0A9P0CSM3"/>
<name>A0A9P0CSM3_9CUCU</name>
<reference evidence="2" key="1">
    <citation type="submission" date="2022-01" db="EMBL/GenBank/DDBJ databases">
        <authorList>
            <person name="King R."/>
        </authorList>
    </citation>
    <scope>NUCLEOTIDE SEQUENCE</scope>
</reference>
<evidence type="ECO:0000313" key="3">
    <source>
        <dbReference type="Proteomes" id="UP001153636"/>
    </source>
</evidence>
<organism evidence="2 3">
    <name type="scientific">Psylliodes chrysocephalus</name>
    <dbReference type="NCBI Taxonomy" id="3402493"/>
    <lineage>
        <taxon>Eukaryota</taxon>
        <taxon>Metazoa</taxon>
        <taxon>Ecdysozoa</taxon>
        <taxon>Arthropoda</taxon>
        <taxon>Hexapoda</taxon>
        <taxon>Insecta</taxon>
        <taxon>Pterygota</taxon>
        <taxon>Neoptera</taxon>
        <taxon>Endopterygota</taxon>
        <taxon>Coleoptera</taxon>
        <taxon>Polyphaga</taxon>
        <taxon>Cucujiformia</taxon>
        <taxon>Chrysomeloidea</taxon>
        <taxon>Chrysomelidae</taxon>
        <taxon>Galerucinae</taxon>
        <taxon>Alticini</taxon>
        <taxon>Psylliodes</taxon>
    </lineage>
</organism>
<evidence type="ECO:0000256" key="1">
    <source>
        <dbReference type="SAM" id="SignalP"/>
    </source>
</evidence>
<feature type="chain" id="PRO_5040224908" evidence="1">
    <location>
        <begin position="21"/>
        <end position="175"/>
    </location>
</feature>
<accession>A0A9P0CSM3</accession>
<evidence type="ECO:0000313" key="2">
    <source>
        <dbReference type="EMBL" id="CAH1105493.1"/>
    </source>
</evidence>
<sequence>MNKLVLFLLLTTIFQHAENAQKVEEYDIPANTKYPYGDEMQFNFNTLDKNANPFPCEEYTSLEKRLGRCPIDAEKLPVIDNPYTECPDYAVVPIPIDSDSLPNPKPNPDVLCRRCDLKLTADGVGVLLECNYCLDVPSPLRVADSTVKDIQYKVFFVQIANYTSVEVTGSEYFNP</sequence>
<protein>
    <submittedName>
        <fullName evidence="2">Uncharacterized protein</fullName>
    </submittedName>
</protein>
<proteinExistence type="predicted"/>